<organism evidence="6 7">
    <name type="scientific">Nonomuraea ferruginea</name>
    <dbReference type="NCBI Taxonomy" id="46174"/>
    <lineage>
        <taxon>Bacteria</taxon>
        <taxon>Bacillati</taxon>
        <taxon>Actinomycetota</taxon>
        <taxon>Actinomycetes</taxon>
        <taxon>Streptosporangiales</taxon>
        <taxon>Streptosporangiaceae</taxon>
        <taxon>Nonomuraea</taxon>
    </lineage>
</organism>
<evidence type="ECO:0008006" key="8">
    <source>
        <dbReference type="Google" id="ProtNLM"/>
    </source>
</evidence>
<evidence type="ECO:0000256" key="5">
    <source>
        <dbReference type="SAM" id="SignalP"/>
    </source>
</evidence>
<protein>
    <recommendedName>
        <fullName evidence="8">Metalloprotease</fullName>
    </recommendedName>
</protein>
<evidence type="ECO:0000256" key="3">
    <source>
        <dbReference type="ARBA" id="ARBA00022989"/>
    </source>
</evidence>
<feature type="signal peptide" evidence="5">
    <location>
        <begin position="1"/>
        <end position="20"/>
    </location>
</feature>
<sequence>MKTLMIAALATITLPLSGTAADAAMDPINSPELTKNDLYATGPLPRTKCAEKRIRTGDKKQARAYIDAVVACLNKTWGAHLTKAGVDFGKMRVKHFNRIPKKYCGLDVDKDDSQAWYCEKTETLAVQVGKTWVEDPDDLWLFNYTAGMYGYHVQKLTGITDAYNDEPYDNKTELREQSRRVSLQTDCLGGAFLKSVWPLKGRTSRDYRELLSLVQGDTGSERWVGKTANVRAWIKQGFATGDPKSCNTWAASSSKVS</sequence>
<evidence type="ECO:0000313" key="7">
    <source>
        <dbReference type="Proteomes" id="UP001212498"/>
    </source>
</evidence>
<evidence type="ECO:0000256" key="4">
    <source>
        <dbReference type="ARBA" id="ARBA00023136"/>
    </source>
</evidence>
<dbReference type="InterPro" id="IPR007343">
    <property type="entry name" value="Uncharacterised_pept_Zn_put"/>
</dbReference>
<dbReference type="EMBL" id="JAPNUD010000064">
    <property type="protein sequence ID" value="MDA0643345.1"/>
    <property type="molecule type" value="Genomic_DNA"/>
</dbReference>
<feature type="chain" id="PRO_5047372847" description="Metalloprotease" evidence="5">
    <location>
        <begin position="21"/>
        <end position="257"/>
    </location>
</feature>
<keyword evidence="4" id="KW-0472">Membrane</keyword>
<evidence type="ECO:0000313" key="6">
    <source>
        <dbReference type="EMBL" id="MDA0643345.1"/>
    </source>
</evidence>
<evidence type="ECO:0000256" key="2">
    <source>
        <dbReference type="ARBA" id="ARBA00022692"/>
    </source>
</evidence>
<comment type="subcellular location">
    <subcellularLocation>
        <location evidence="1">Membrane</location>
        <topology evidence="1">Single-pass membrane protein</topology>
    </subcellularLocation>
</comment>
<accession>A0ABT4T1T2</accession>
<gene>
    <name evidence="6" type="ORF">OUY24_22180</name>
</gene>
<keyword evidence="5" id="KW-0732">Signal</keyword>
<dbReference type="PANTHER" id="PTHR30168:SF0">
    <property type="entry name" value="INNER MEMBRANE PROTEIN"/>
    <property type="match status" value="1"/>
</dbReference>
<reference evidence="6 7" key="1">
    <citation type="submission" date="2022-11" db="EMBL/GenBank/DDBJ databases">
        <title>Nonomuraea corallina sp. nov., a new species of the genus Nonomuraea isolated from sea side sediment in Thai sea.</title>
        <authorList>
            <person name="Ngamcharungchit C."/>
            <person name="Matsumoto A."/>
            <person name="Suriyachadkun C."/>
            <person name="Panbangred W."/>
            <person name="Inahashi Y."/>
            <person name="Intra B."/>
        </authorList>
    </citation>
    <scope>NUCLEOTIDE SEQUENCE [LARGE SCALE GENOMIC DNA]</scope>
    <source>
        <strain evidence="6 7">DSM 43553</strain>
    </source>
</reference>
<dbReference type="RefSeq" id="WP_271277646.1">
    <property type="nucleotide sequence ID" value="NZ_BAABFD010000011.1"/>
</dbReference>
<dbReference type="PANTHER" id="PTHR30168">
    <property type="entry name" value="PUTATIVE MEMBRANE PROTEIN YPFJ"/>
    <property type="match status" value="1"/>
</dbReference>
<proteinExistence type="predicted"/>
<evidence type="ECO:0000256" key="1">
    <source>
        <dbReference type="ARBA" id="ARBA00004167"/>
    </source>
</evidence>
<dbReference type="Proteomes" id="UP001212498">
    <property type="component" value="Unassembled WGS sequence"/>
</dbReference>
<comment type="caution">
    <text evidence="6">The sequence shown here is derived from an EMBL/GenBank/DDBJ whole genome shotgun (WGS) entry which is preliminary data.</text>
</comment>
<name>A0ABT4T1T2_9ACTN</name>
<keyword evidence="3" id="KW-1133">Transmembrane helix</keyword>
<keyword evidence="7" id="KW-1185">Reference proteome</keyword>
<keyword evidence="2" id="KW-0812">Transmembrane</keyword>